<accession>A0ABP3TZM6</accession>
<dbReference type="Pfam" id="PF04143">
    <property type="entry name" value="Sulf_transp"/>
    <property type="match status" value="1"/>
</dbReference>
<protein>
    <submittedName>
        <fullName evidence="2">YeeE/YedE thiosulfate transporter family protein</fullName>
    </submittedName>
</protein>
<feature type="transmembrane region" description="Helical" evidence="1">
    <location>
        <begin position="126"/>
        <end position="146"/>
    </location>
</feature>
<dbReference type="InterPro" id="IPR007272">
    <property type="entry name" value="Sulf_transp_TsuA/YedE"/>
</dbReference>
<name>A0ABP3TZM6_9CLOT</name>
<evidence type="ECO:0000313" key="3">
    <source>
        <dbReference type="Proteomes" id="UP001500339"/>
    </source>
</evidence>
<sequence length="233" mass="26027">MSSERIEELKMRRQKKNVKKKNQLPLGIILAIVAIIIYVIILRHNLKYSIFWAVGVLIGFVLQRSRFCFTAGFRDPIVVGSTSVLRGIIIGLIVCTIGFVFIQWHFLQINPNANLSDIPGSIYPVGMHTVIGAFIFGIGMVIAGGCASGTLMRIGEGFLLQLVVLVGFIIGILLSAGGFRFWHNKLIANSPIIYFPKFFNLDIRVVALLQIIVLVIIYIIAYVYDKKKSIMKN</sequence>
<feature type="transmembrane region" description="Helical" evidence="1">
    <location>
        <begin position="203"/>
        <end position="224"/>
    </location>
</feature>
<feature type="transmembrane region" description="Helical" evidence="1">
    <location>
        <begin position="46"/>
        <end position="63"/>
    </location>
</feature>
<keyword evidence="1" id="KW-1133">Transmembrane helix</keyword>
<feature type="transmembrane region" description="Helical" evidence="1">
    <location>
        <begin position="21"/>
        <end position="40"/>
    </location>
</feature>
<dbReference type="RefSeq" id="WP_343766710.1">
    <property type="nucleotide sequence ID" value="NZ_BAAACF010000001.1"/>
</dbReference>
<keyword evidence="3" id="KW-1185">Reference proteome</keyword>
<evidence type="ECO:0000256" key="1">
    <source>
        <dbReference type="SAM" id="Phobius"/>
    </source>
</evidence>
<feature type="transmembrane region" description="Helical" evidence="1">
    <location>
        <begin position="158"/>
        <end position="183"/>
    </location>
</feature>
<organism evidence="2 3">
    <name type="scientific">Clostridium malenominatum</name>
    <dbReference type="NCBI Taxonomy" id="1539"/>
    <lineage>
        <taxon>Bacteria</taxon>
        <taxon>Bacillati</taxon>
        <taxon>Bacillota</taxon>
        <taxon>Clostridia</taxon>
        <taxon>Eubacteriales</taxon>
        <taxon>Clostridiaceae</taxon>
        <taxon>Clostridium</taxon>
    </lineage>
</organism>
<proteinExistence type="predicted"/>
<keyword evidence="1" id="KW-0812">Transmembrane</keyword>
<comment type="caution">
    <text evidence="2">The sequence shown here is derived from an EMBL/GenBank/DDBJ whole genome shotgun (WGS) entry which is preliminary data.</text>
</comment>
<keyword evidence="1" id="KW-0472">Membrane</keyword>
<gene>
    <name evidence="2" type="ORF">GCM10008905_07040</name>
</gene>
<dbReference type="EMBL" id="BAAACF010000001">
    <property type="protein sequence ID" value="GAA0719265.1"/>
    <property type="molecule type" value="Genomic_DNA"/>
</dbReference>
<reference evidence="3" key="1">
    <citation type="journal article" date="2019" name="Int. J. Syst. Evol. Microbiol.">
        <title>The Global Catalogue of Microorganisms (GCM) 10K type strain sequencing project: providing services to taxonomists for standard genome sequencing and annotation.</title>
        <authorList>
            <consortium name="The Broad Institute Genomics Platform"/>
            <consortium name="The Broad Institute Genome Sequencing Center for Infectious Disease"/>
            <person name="Wu L."/>
            <person name="Ma J."/>
        </authorList>
    </citation>
    <scope>NUCLEOTIDE SEQUENCE [LARGE SCALE GENOMIC DNA]</scope>
    <source>
        <strain evidence="3">JCM 1405</strain>
    </source>
</reference>
<feature type="transmembrane region" description="Helical" evidence="1">
    <location>
        <begin position="84"/>
        <end position="106"/>
    </location>
</feature>
<evidence type="ECO:0000313" key="2">
    <source>
        <dbReference type="EMBL" id="GAA0719265.1"/>
    </source>
</evidence>
<dbReference type="Proteomes" id="UP001500339">
    <property type="component" value="Unassembled WGS sequence"/>
</dbReference>